<name>A0A2G5SWV2_9PELO</name>
<protein>
    <submittedName>
        <fullName evidence="3">Uncharacterized protein</fullName>
    </submittedName>
</protein>
<proteinExistence type="predicted"/>
<feature type="region of interest" description="Disordered" evidence="2">
    <location>
        <begin position="155"/>
        <end position="187"/>
    </location>
</feature>
<evidence type="ECO:0000313" key="3">
    <source>
        <dbReference type="EMBL" id="PIC19605.1"/>
    </source>
</evidence>
<feature type="compositionally biased region" description="Basic and acidic residues" evidence="2">
    <location>
        <begin position="443"/>
        <end position="458"/>
    </location>
</feature>
<keyword evidence="1" id="KW-0175">Coiled coil</keyword>
<feature type="compositionally biased region" description="Polar residues" evidence="2">
    <location>
        <begin position="641"/>
        <end position="652"/>
    </location>
</feature>
<feature type="compositionally biased region" description="Basic residues" evidence="2">
    <location>
        <begin position="653"/>
        <end position="668"/>
    </location>
</feature>
<evidence type="ECO:0000256" key="1">
    <source>
        <dbReference type="SAM" id="Coils"/>
    </source>
</evidence>
<feature type="compositionally biased region" description="Basic and acidic residues" evidence="2">
    <location>
        <begin position="384"/>
        <end position="396"/>
    </location>
</feature>
<dbReference type="OrthoDB" id="10380546at2759"/>
<organism evidence="3 4">
    <name type="scientific">Caenorhabditis nigoni</name>
    <dbReference type="NCBI Taxonomy" id="1611254"/>
    <lineage>
        <taxon>Eukaryota</taxon>
        <taxon>Metazoa</taxon>
        <taxon>Ecdysozoa</taxon>
        <taxon>Nematoda</taxon>
        <taxon>Chromadorea</taxon>
        <taxon>Rhabditida</taxon>
        <taxon>Rhabditina</taxon>
        <taxon>Rhabditomorpha</taxon>
        <taxon>Rhabditoidea</taxon>
        <taxon>Rhabditidae</taxon>
        <taxon>Peloderinae</taxon>
        <taxon>Caenorhabditis</taxon>
    </lineage>
</organism>
<sequence>MFPTSNHHSIVPLMSLGIPHPNQFPANWQNPMNHQDNRYHFENQQQQHFSSAPSMNDSDTDFRMWTPQNQVQQHQQQQNFNNWMEPNVPGYYSSVQPSSGGYPQNMRCTGQQGSRTTRSNLEAHPSLHDEEEQAMPFLAVNQNGQIVETNQVENFQDSPLNSPSKTVSENMDQTTTTGTADPPTEEYEKIPPLGHPFNIYVRFEDQEYVLIENLTHEKLILLSQQAVHLVRLHEQDIRNLKKENKRLVEELEAKAQKSAQKNVSTASASTEVHLTDVCTPDEIIKYMERCGCIFSKSLFTEDRGVQTEIRKTITKREPEREQVQILEKTASQLWFESQEVKRKFSICSCDYCYSDENNEYRVAEKKRLVNEEKTGETVTGSVEQQHENEVSSDLRDSAEEVAELPKNEYCDNAQDEVVNPVVDKELSANGKRTGESTQTVTERGTKQNESEISSDLRDSAEKVVKLAEYPENFYMYAFDGHECVEKAIQVETPVPNEATTKTSSFSDVVSVDRERLSETASNEEMDQEVDEKANEEKESHILNNPDYVFDKEETTEVFSLVENVAGEQILSETACDEEIDQEVDEETSEEGENQILNNPDYVSVREETTEVMSLVEDVTDEQIVDVLDSNAEEELPKENNVMENSGKNAASQQRKKKNKNKNKNKNKKKQEPPQIKYVENTIFIEVFVFCSKEDDEILDVAIQENEDFLLMKSTIIQYFAFAGFVSFTHFGFVKERASLHPFYDKILQFWLDDLVHVFDPAEDKVEGVSVHLDQRIKHYSSQKTAEAKKLGEFYSHIRLMLKESLFTRHMVMKDMSFVLGKDDVEKDEYAQLYYEMVRDFYIWQPQVFDLRAANIDDLSFSDLEENEKLFFVETINAETKAMTRTIFDKKVFEKAKNKEVKLKIAYNIAISKLEKPKDWNAELTKQLLQTRRDCWAQMKIDAKEKSKYISFYNTLLNVDSYILHTDIFMLNTMTALLATDGRSQWILETAFMEAWFGYKCQPILFADSDMELSRVSQFDKD</sequence>
<feature type="region of interest" description="Disordered" evidence="2">
    <location>
        <begin position="513"/>
        <end position="538"/>
    </location>
</feature>
<keyword evidence="4" id="KW-1185">Reference proteome</keyword>
<gene>
    <name evidence="3" type="primary">Cnig_chr_X.g25092</name>
    <name evidence="3" type="ORF">B9Z55_025092</name>
</gene>
<accession>A0A2G5SWV2</accession>
<feature type="region of interest" description="Disordered" evidence="2">
    <location>
        <begin position="629"/>
        <end position="671"/>
    </location>
</feature>
<dbReference type="EMBL" id="PDUG01000006">
    <property type="protein sequence ID" value="PIC19605.1"/>
    <property type="molecule type" value="Genomic_DNA"/>
</dbReference>
<feature type="region of interest" description="Disordered" evidence="2">
    <location>
        <begin position="425"/>
        <end position="458"/>
    </location>
</feature>
<evidence type="ECO:0000313" key="4">
    <source>
        <dbReference type="Proteomes" id="UP000230233"/>
    </source>
</evidence>
<feature type="coiled-coil region" evidence="1">
    <location>
        <begin position="230"/>
        <end position="261"/>
    </location>
</feature>
<dbReference type="Proteomes" id="UP000230233">
    <property type="component" value="Chromosome X"/>
</dbReference>
<feature type="compositionally biased region" description="Polar residues" evidence="2">
    <location>
        <begin position="155"/>
        <end position="173"/>
    </location>
</feature>
<dbReference type="AlphaFoldDB" id="A0A2G5SWV2"/>
<comment type="caution">
    <text evidence="3">The sequence shown here is derived from an EMBL/GenBank/DDBJ whole genome shotgun (WGS) entry which is preliminary data.</text>
</comment>
<reference evidence="4" key="1">
    <citation type="submission" date="2017-10" db="EMBL/GenBank/DDBJ databases">
        <title>Rapid genome shrinkage in a self-fertile nematode reveals novel sperm competition proteins.</title>
        <authorList>
            <person name="Yin D."/>
            <person name="Schwarz E.M."/>
            <person name="Thomas C.G."/>
            <person name="Felde R.L."/>
            <person name="Korf I.F."/>
            <person name="Cutter A.D."/>
            <person name="Schartner C.M."/>
            <person name="Ralston E.J."/>
            <person name="Meyer B.J."/>
            <person name="Haag E.S."/>
        </authorList>
    </citation>
    <scope>NUCLEOTIDE SEQUENCE [LARGE SCALE GENOMIC DNA]</scope>
    <source>
        <strain evidence="4">JU1422</strain>
    </source>
</reference>
<evidence type="ECO:0000256" key="2">
    <source>
        <dbReference type="SAM" id="MobiDB-lite"/>
    </source>
</evidence>
<feature type="region of interest" description="Disordered" evidence="2">
    <location>
        <begin position="372"/>
        <end position="396"/>
    </location>
</feature>